<feature type="coiled-coil region" evidence="1">
    <location>
        <begin position="261"/>
        <end position="288"/>
    </location>
</feature>
<dbReference type="Proteomes" id="UP001470230">
    <property type="component" value="Unassembled WGS sequence"/>
</dbReference>
<accession>A0ABR2JKY7</accession>
<feature type="coiled-coil region" evidence="1">
    <location>
        <begin position="1"/>
        <end position="61"/>
    </location>
</feature>
<organism evidence="3 4">
    <name type="scientific">Tritrichomonas musculus</name>
    <dbReference type="NCBI Taxonomy" id="1915356"/>
    <lineage>
        <taxon>Eukaryota</taxon>
        <taxon>Metamonada</taxon>
        <taxon>Parabasalia</taxon>
        <taxon>Tritrichomonadida</taxon>
        <taxon>Tritrichomonadidae</taxon>
        <taxon>Tritrichomonas</taxon>
    </lineage>
</organism>
<evidence type="ECO:0000256" key="2">
    <source>
        <dbReference type="SAM" id="MobiDB-lite"/>
    </source>
</evidence>
<keyword evidence="1" id="KW-0175">Coiled coil</keyword>
<reference evidence="3 4" key="1">
    <citation type="submission" date="2024-04" db="EMBL/GenBank/DDBJ databases">
        <title>Tritrichomonas musculus Genome.</title>
        <authorList>
            <person name="Alves-Ferreira E."/>
            <person name="Grigg M."/>
            <person name="Lorenzi H."/>
            <person name="Galac M."/>
        </authorList>
    </citation>
    <scope>NUCLEOTIDE SEQUENCE [LARGE SCALE GENOMIC DNA]</scope>
    <source>
        <strain evidence="3 4">EAF2021</strain>
    </source>
</reference>
<dbReference type="EMBL" id="JAPFFF010000011">
    <property type="protein sequence ID" value="KAK8877852.1"/>
    <property type="molecule type" value="Genomic_DNA"/>
</dbReference>
<evidence type="ECO:0000313" key="4">
    <source>
        <dbReference type="Proteomes" id="UP001470230"/>
    </source>
</evidence>
<proteinExistence type="predicted"/>
<feature type="region of interest" description="Disordered" evidence="2">
    <location>
        <begin position="160"/>
        <end position="179"/>
    </location>
</feature>
<comment type="caution">
    <text evidence="3">The sequence shown here is derived from an EMBL/GenBank/DDBJ whole genome shotgun (WGS) entry which is preliminary data.</text>
</comment>
<sequence length="326" mass="37432">MAISQDQLDALEKRLQQTIDDKVNSLRTELISEARNIVESYQRSDRTAARLQDALDKIKTEVLRTVRSSVSAQIAAIRSQQERDLSQLTTTVTSTISERLRAFKAEVAEYTNSDRGSSRDSQVVSLEHSIKLSLQQLDATNTNFQNQLSNVLAMIRKEKNETSTRASETALSQSQIDEEERKIRHLQAEIAAREKQLAEEKSFLQQQTDEFMKEKRMAEKARAAGRRYGQDHDLEKSMLKELESIRRSLGSSMATEVSSVVRELRDEVSQISTEREKLKRAREMMQRTMMSGGDLSMMGYPPSMMPPQGYDMRQMPMMRMNNYYPE</sequence>
<gene>
    <name evidence="3" type="ORF">M9Y10_004615</name>
</gene>
<feature type="compositionally biased region" description="Polar residues" evidence="2">
    <location>
        <begin position="163"/>
        <end position="175"/>
    </location>
</feature>
<evidence type="ECO:0000313" key="3">
    <source>
        <dbReference type="EMBL" id="KAK8877852.1"/>
    </source>
</evidence>
<protein>
    <submittedName>
        <fullName evidence="3">Uncharacterized protein</fullName>
    </submittedName>
</protein>
<name>A0ABR2JKY7_9EUKA</name>
<keyword evidence="4" id="KW-1185">Reference proteome</keyword>
<evidence type="ECO:0000256" key="1">
    <source>
        <dbReference type="SAM" id="Coils"/>
    </source>
</evidence>